<name>A0AC61PNJ5_9FIRM</name>
<reference evidence="1" key="1">
    <citation type="submission" date="2017-04" db="EMBL/GenBank/DDBJ databases">
        <authorList>
            <person name="Varghese N."/>
            <person name="Submissions S."/>
        </authorList>
    </citation>
    <scope>NUCLEOTIDE SEQUENCE</scope>
    <source>
        <strain evidence="1">WTE2008</strain>
    </source>
</reference>
<gene>
    <name evidence="1" type="ORF">SAMN06297397_2451</name>
</gene>
<dbReference type="Proteomes" id="UP000192328">
    <property type="component" value="Unassembled WGS sequence"/>
</dbReference>
<comment type="caution">
    <text evidence="1">The sequence shown here is derived from an EMBL/GenBank/DDBJ whole genome shotgun (WGS) entry which is preliminary data.</text>
</comment>
<protein>
    <submittedName>
        <fullName evidence="1">SpoIIIJ-associated protein</fullName>
    </submittedName>
</protein>
<keyword evidence="2" id="KW-1185">Reference proteome</keyword>
<sequence>MKQYEASAKTVEEAIELGLQELGVSIGDVDVQVVEEGSKGLFGLFGSRPVKVRLTVKDSEEDPLADLLEDKKPAKAKKEPEKKPEKKPAEKKVEEKKPAPEKKKAEKKPEPAAEKKAETKIEKPEIRPMEKPEVTMIPAEELAADSPAGIAHAFLMEMTRLMGVDVTIDMGTDADGNVYGYINGDTLGILIGRRGETLDAVQYLTSLKVNRGREGYIRVTLDTENYRAKREDTLIRLANRMANRALRTGRKVSLEPMNPYERRIIHYALQQTSGVTTHSEGEEPNRHVVITNKK</sequence>
<evidence type="ECO:0000313" key="1">
    <source>
        <dbReference type="EMBL" id="SMC77362.1"/>
    </source>
</evidence>
<evidence type="ECO:0000313" key="2">
    <source>
        <dbReference type="Proteomes" id="UP000192328"/>
    </source>
</evidence>
<proteinExistence type="predicted"/>
<dbReference type="EMBL" id="FWXZ01000005">
    <property type="protein sequence ID" value="SMC77362.1"/>
    <property type="molecule type" value="Genomic_DNA"/>
</dbReference>
<organism evidence="1 2">
    <name type="scientific">Aristaeella lactis</name>
    <dbReference type="NCBI Taxonomy" id="3046383"/>
    <lineage>
        <taxon>Bacteria</taxon>
        <taxon>Bacillati</taxon>
        <taxon>Bacillota</taxon>
        <taxon>Clostridia</taxon>
        <taxon>Eubacteriales</taxon>
        <taxon>Aristaeellaceae</taxon>
        <taxon>Aristaeella</taxon>
    </lineage>
</organism>
<accession>A0AC61PNJ5</accession>